<dbReference type="GeneID" id="76460261"/>
<dbReference type="Proteomes" id="UP000000374">
    <property type="component" value="Chromosome"/>
</dbReference>
<dbReference type="HOGENOM" id="CLU_191939_0_0_4"/>
<protein>
    <submittedName>
        <fullName evidence="1">Uncharacterized protein</fullName>
    </submittedName>
</protein>
<sequence>MDPAAYFYMRLFKPGAPVQWGAQHETISHVLIRRNALMVYLVGHDTPVHPDALQLAPTAFHRRRVPDRP</sequence>
<organism evidence="1 2">
    <name type="scientific">Verminephrobacter eiseniae (strain EF01-2)</name>
    <dbReference type="NCBI Taxonomy" id="391735"/>
    <lineage>
        <taxon>Bacteria</taxon>
        <taxon>Pseudomonadati</taxon>
        <taxon>Pseudomonadota</taxon>
        <taxon>Betaproteobacteria</taxon>
        <taxon>Burkholderiales</taxon>
        <taxon>Comamonadaceae</taxon>
        <taxon>Verminephrobacter</taxon>
    </lineage>
</organism>
<dbReference type="eggNOG" id="ENOG5033BX8">
    <property type="taxonomic scope" value="Bacteria"/>
</dbReference>
<gene>
    <name evidence="1" type="ordered locus">Veis_1651</name>
</gene>
<dbReference type="STRING" id="391735.Veis_1651"/>
<evidence type="ECO:0000313" key="1">
    <source>
        <dbReference type="EMBL" id="ABM57408.1"/>
    </source>
</evidence>
<evidence type="ECO:0000313" key="2">
    <source>
        <dbReference type="Proteomes" id="UP000000374"/>
    </source>
</evidence>
<reference evidence="2" key="1">
    <citation type="submission" date="2006-12" db="EMBL/GenBank/DDBJ databases">
        <title>Complete sequence of chromosome 1 of Verminephrobacter eiseniae EF01-2.</title>
        <authorList>
            <person name="Copeland A."/>
            <person name="Lucas S."/>
            <person name="Lapidus A."/>
            <person name="Barry K."/>
            <person name="Detter J.C."/>
            <person name="Glavina del Rio T."/>
            <person name="Dalin E."/>
            <person name="Tice H."/>
            <person name="Pitluck S."/>
            <person name="Chertkov O."/>
            <person name="Brettin T."/>
            <person name="Bruce D."/>
            <person name="Han C."/>
            <person name="Tapia R."/>
            <person name="Gilna P."/>
            <person name="Schmutz J."/>
            <person name="Larimer F."/>
            <person name="Land M."/>
            <person name="Hauser L."/>
            <person name="Kyrpides N."/>
            <person name="Kim E."/>
            <person name="Stahl D."/>
            <person name="Richardson P."/>
        </authorList>
    </citation>
    <scope>NUCLEOTIDE SEQUENCE [LARGE SCALE GENOMIC DNA]</scope>
    <source>
        <strain evidence="2">EF01-2</strain>
    </source>
</reference>
<dbReference type="EMBL" id="CP000542">
    <property type="protein sequence ID" value="ABM57408.1"/>
    <property type="molecule type" value="Genomic_DNA"/>
</dbReference>
<accession>A1WIF1</accession>
<name>A1WIF1_VEREI</name>
<proteinExistence type="predicted"/>
<dbReference type="OrthoDB" id="8909306at2"/>
<dbReference type="AlphaFoldDB" id="A1WIF1"/>
<keyword evidence="2" id="KW-1185">Reference proteome</keyword>
<dbReference type="RefSeq" id="WP_011809415.1">
    <property type="nucleotide sequence ID" value="NC_008786.1"/>
</dbReference>
<dbReference type="KEGG" id="vei:Veis_1651"/>